<dbReference type="SUPFAM" id="SSF55781">
    <property type="entry name" value="GAF domain-like"/>
    <property type="match status" value="1"/>
</dbReference>
<dbReference type="Proteomes" id="UP001154265">
    <property type="component" value="Unassembled WGS sequence"/>
</dbReference>
<reference evidence="7" key="2">
    <citation type="submission" date="2022-01" db="EMBL/GenBank/DDBJ databases">
        <authorList>
            <person name="Zivanovic Y."/>
            <person name="Moreira D."/>
            <person name="Lopez-Garcia P."/>
        </authorList>
    </citation>
    <scope>NUCLEOTIDE SEQUENCE</scope>
    <source>
        <strain evidence="7">G9</strain>
    </source>
</reference>
<dbReference type="PANTHER" id="PTHR34824">
    <property type="entry name" value="HEAT-INDUCIBLE TRANSCRIPTION REPRESSOR HRCA"/>
    <property type="match status" value="1"/>
</dbReference>
<dbReference type="Gene3D" id="3.30.390.60">
    <property type="entry name" value="Heat-inducible transcription repressor hrca homolog, domain 3"/>
    <property type="match status" value="1"/>
</dbReference>
<dbReference type="SUPFAM" id="SSF46785">
    <property type="entry name" value="Winged helix' DNA-binding domain"/>
    <property type="match status" value="1"/>
</dbReference>
<dbReference type="PIRSF" id="PIRSF005485">
    <property type="entry name" value="HrcA"/>
    <property type="match status" value="1"/>
</dbReference>
<organism evidence="7 8">
    <name type="scientific">Candidatus Synechococcus calcipolaris G9</name>
    <dbReference type="NCBI Taxonomy" id="1497997"/>
    <lineage>
        <taxon>Bacteria</taxon>
        <taxon>Bacillati</taxon>
        <taxon>Cyanobacteriota</taxon>
        <taxon>Cyanophyceae</taxon>
        <taxon>Synechococcales</taxon>
        <taxon>Synechococcaceae</taxon>
        <taxon>Synechococcus</taxon>
    </lineage>
</organism>
<name>A0ABT6F1F1_9SYNE</name>
<dbReference type="PANTHER" id="PTHR34824:SF1">
    <property type="entry name" value="HEAT-INDUCIBLE TRANSCRIPTION REPRESSOR HRCA"/>
    <property type="match status" value="1"/>
</dbReference>
<keyword evidence="3 5" id="KW-0346">Stress response</keyword>
<dbReference type="InterPro" id="IPR036390">
    <property type="entry name" value="WH_DNA-bd_sf"/>
</dbReference>
<evidence type="ECO:0000256" key="2">
    <source>
        <dbReference type="ARBA" id="ARBA00023015"/>
    </source>
</evidence>
<dbReference type="InterPro" id="IPR021153">
    <property type="entry name" value="HrcA_C"/>
</dbReference>
<dbReference type="Gene3D" id="1.10.10.10">
    <property type="entry name" value="Winged helix-like DNA-binding domain superfamily/Winged helix DNA-binding domain"/>
    <property type="match status" value="1"/>
</dbReference>
<evidence type="ECO:0000256" key="1">
    <source>
        <dbReference type="ARBA" id="ARBA00022491"/>
    </source>
</evidence>
<dbReference type="InterPro" id="IPR036388">
    <property type="entry name" value="WH-like_DNA-bd_sf"/>
</dbReference>
<evidence type="ECO:0000256" key="4">
    <source>
        <dbReference type="ARBA" id="ARBA00023163"/>
    </source>
</evidence>
<dbReference type="EMBL" id="JAKKUT010000002">
    <property type="protein sequence ID" value="MDG2991683.1"/>
    <property type="molecule type" value="Genomic_DNA"/>
</dbReference>
<dbReference type="RefSeq" id="WP_277867545.1">
    <property type="nucleotide sequence ID" value="NZ_JAKKUT010000002.1"/>
</dbReference>
<evidence type="ECO:0000256" key="5">
    <source>
        <dbReference type="HAMAP-Rule" id="MF_00081"/>
    </source>
</evidence>
<accession>A0ABT6F1F1</accession>
<feature type="domain" description="Heat-inducible transcription repressor HrcA C-terminal" evidence="6">
    <location>
        <begin position="108"/>
        <end position="344"/>
    </location>
</feature>
<evidence type="ECO:0000256" key="3">
    <source>
        <dbReference type="ARBA" id="ARBA00023016"/>
    </source>
</evidence>
<dbReference type="InterPro" id="IPR023120">
    <property type="entry name" value="WHTH_transcript_rep_HrcA_IDD"/>
</dbReference>
<dbReference type="InterPro" id="IPR002571">
    <property type="entry name" value="HrcA"/>
</dbReference>
<dbReference type="HAMAP" id="MF_00081">
    <property type="entry name" value="HrcA"/>
    <property type="match status" value="1"/>
</dbReference>
<dbReference type="NCBIfam" id="TIGR00331">
    <property type="entry name" value="hrcA"/>
    <property type="match status" value="1"/>
</dbReference>
<reference evidence="7" key="1">
    <citation type="journal article" date="2022" name="Genome Biol. Evol.">
        <title>A New Gene Family Diagnostic for Intracellular Biomineralization of Amorphous Ca Carbonates by Cyanobacteria.</title>
        <authorList>
            <person name="Benzerara K."/>
            <person name="Duprat E."/>
            <person name="Bitard-Feildel T."/>
            <person name="Caumes G."/>
            <person name="Cassier-Chauvat C."/>
            <person name="Chauvat F."/>
            <person name="Dezi M."/>
            <person name="Diop S.I."/>
            <person name="Gaschignard G."/>
            <person name="Gorgen S."/>
            <person name="Gugger M."/>
            <person name="Lopez-Garcia P."/>
            <person name="Millet M."/>
            <person name="Skouri-Panet F."/>
            <person name="Moreira D."/>
            <person name="Callebaut I."/>
        </authorList>
    </citation>
    <scope>NUCLEOTIDE SEQUENCE</scope>
    <source>
        <strain evidence="7">G9</strain>
    </source>
</reference>
<evidence type="ECO:0000259" key="6">
    <source>
        <dbReference type="Pfam" id="PF01628"/>
    </source>
</evidence>
<keyword evidence="8" id="KW-1185">Reference proteome</keyword>
<evidence type="ECO:0000313" key="8">
    <source>
        <dbReference type="Proteomes" id="UP001154265"/>
    </source>
</evidence>
<dbReference type="Pfam" id="PF01628">
    <property type="entry name" value="HrcA"/>
    <property type="match status" value="1"/>
</dbReference>
<dbReference type="InterPro" id="IPR029016">
    <property type="entry name" value="GAF-like_dom_sf"/>
</dbReference>
<proteinExistence type="inferred from homology"/>
<keyword evidence="2 5" id="KW-0805">Transcription regulation</keyword>
<gene>
    <name evidence="5 7" type="primary">hrcA</name>
    <name evidence="7" type="ORF">L3556_12170</name>
</gene>
<dbReference type="Gene3D" id="3.30.450.40">
    <property type="match status" value="1"/>
</dbReference>
<protein>
    <recommendedName>
        <fullName evidence="5">Heat-inducible transcription repressor HrcA</fullName>
    </recommendedName>
</protein>
<comment type="function">
    <text evidence="5">Negative regulator of class I heat shock genes (grpE-dnaK-dnaJ and groELS operons). Prevents heat-shock induction of these operons.</text>
</comment>
<keyword evidence="4 5" id="KW-0804">Transcription</keyword>
<keyword evidence="1 5" id="KW-0678">Repressor</keyword>
<evidence type="ECO:0000313" key="7">
    <source>
        <dbReference type="EMBL" id="MDG2991683.1"/>
    </source>
</evidence>
<comment type="caution">
    <text evidence="7">The sequence shown here is derived from an EMBL/GenBank/DDBJ whole genome shotgun (WGS) entry which is preliminary data.</text>
</comment>
<comment type="similarity">
    <text evidence="5">Belongs to the HrcA family.</text>
</comment>
<sequence length="367" mass="40873">MEIHLNKRQKHVLWATINHYIATAEPVGSKVLAGEYNLNVSSATIRNIMAVLEKGGLLYQPHTSAGRIPSDSGYRIYVDHLVQPAPDVAQQVEHLLNRHLEWGRYRLETILRQAAQLLSDLSGCITLITLPATLGRQIRFIKLVAIAPTRIMVIVVTDNYETQSAVFDLPLEQLQNTDAADAAEPDEAMLDRILNVLSNFLNHHLQGRSLADLSTLDWQDMDREFQQFARLLQNLLVELSEPSPFSDSGSLVMSGLSEVLQQPEFSHLQQVQMLIHLLEDQQDQLYPLIYHSPDAPITIRIGAENPLEPMRACTLVYSSYKRGDTPVGSIGILGPTRMPYGRIIPIVEAAAEYLSGSLTNTNGINGI</sequence>